<keyword evidence="5" id="KW-1185">Reference proteome</keyword>
<keyword evidence="3" id="KW-0722">Serine protease inhibitor</keyword>
<comment type="caution">
    <text evidence="4">The sequence shown here is derived from an EMBL/GenBank/DDBJ whole genome shotgun (WGS) entry which is preliminary data.</text>
</comment>
<dbReference type="SUPFAM" id="SSF54654">
    <property type="entry name" value="CI-2 family of serine protease inhibitors"/>
    <property type="match status" value="1"/>
</dbReference>
<dbReference type="Gene3D" id="3.30.10.10">
    <property type="entry name" value="Trypsin Inhibitor V, subunit A"/>
    <property type="match status" value="1"/>
</dbReference>
<dbReference type="EMBL" id="JAKUCV010001896">
    <property type="protein sequence ID" value="KAJ4844671.1"/>
    <property type="molecule type" value="Genomic_DNA"/>
</dbReference>
<dbReference type="Pfam" id="PF00280">
    <property type="entry name" value="potato_inhibit"/>
    <property type="match status" value="1"/>
</dbReference>
<organism evidence="4 5">
    <name type="scientific">Turnera subulata</name>
    <dbReference type="NCBI Taxonomy" id="218843"/>
    <lineage>
        <taxon>Eukaryota</taxon>
        <taxon>Viridiplantae</taxon>
        <taxon>Streptophyta</taxon>
        <taxon>Embryophyta</taxon>
        <taxon>Tracheophyta</taxon>
        <taxon>Spermatophyta</taxon>
        <taxon>Magnoliopsida</taxon>
        <taxon>eudicotyledons</taxon>
        <taxon>Gunneridae</taxon>
        <taxon>Pentapetalae</taxon>
        <taxon>rosids</taxon>
        <taxon>fabids</taxon>
        <taxon>Malpighiales</taxon>
        <taxon>Passifloraceae</taxon>
        <taxon>Turnera</taxon>
    </lineage>
</organism>
<evidence type="ECO:0000256" key="3">
    <source>
        <dbReference type="ARBA" id="ARBA00022900"/>
    </source>
</evidence>
<evidence type="ECO:0000313" key="4">
    <source>
        <dbReference type="EMBL" id="KAJ4844671.1"/>
    </source>
</evidence>
<comment type="similarity">
    <text evidence="1">Belongs to the protease inhibitor I13 (potato type I serine protease inhibitor) family.</text>
</comment>
<dbReference type="Proteomes" id="UP001141552">
    <property type="component" value="Unassembled WGS sequence"/>
</dbReference>
<dbReference type="InterPro" id="IPR000864">
    <property type="entry name" value="Prot_inh_pot1"/>
</dbReference>
<sequence>MAEDCRGKSSWPELLGARGEVAVDTIEKENPYVDAQTVLEGTGVTKDFLCNRVRVWVNEGGTVTRVPIIG</sequence>
<proteinExistence type="inferred from homology"/>
<name>A0A9Q0GA28_9ROSI</name>
<evidence type="ECO:0000256" key="2">
    <source>
        <dbReference type="ARBA" id="ARBA00022690"/>
    </source>
</evidence>
<dbReference type="PROSITE" id="PS00285">
    <property type="entry name" value="POTATO_INHIBITOR"/>
    <property type="match status" value="1"/>
</dbReference>
<reference evidence="4" key="1">
    <citation type="submission" date="2022-02" db="EMBL/GenBank/DDBJ databases">
        <authorList>
            <person name="Henning P.M."/>
            <person name="McCubbin A.G."/>
            <person name="Shore J.S."/>
        </authorList>
    </citation>
    <scope>NUCLEOTIDE SEQUENCE</scope>
    <source>
        <strain evidence="4">F60SS</strain>
        <tissue evidence="4">Leaves</tissue>
    </source>
</reference>
<evidence type="ECO:0000256" key="1">
    <source>
        <dbReference type="ARBA" id="ARBA00008210"/>
    </source>
</evidence>
<accession>A0A9Q0GA28</accession>
<reference evidence="4" key="2">
    <citation type="journal article" date="2023" name="Plants (Basel)">
        <title>Annotation of the Turnera subulata (Passifloraceae) Draft Genome Reveals the S-Locus Evolved after the Divergence of Turneroideae from Passifloroideae in a Stepwise Manner.</title>
        <authorList>
            <person name="Henning P.M."/>
            <person name="Roalson E.H."/>
            <person name="Mir W."/>
            <person name="McCubbin A.G."/>
            <person name="Shore J.S."/>
        </authorList>
    </citation>
    <scope>NUCLEOTIDE SEQUENCE</scope>
    <source>
        <strain evidence="4">F60SS</strain>
    </source>
</reference>
<dbReference type="InterPro" id="IPR036354">
    <property type="entry name" value="Prot_inh_pot1_sf"/>
</dbReference>
<dbReference type="PRINTS" id="PR00292">
    <property type="entry name" value="POTATOINHBTR"/>
</dbReference>
<evidence type="ECO:0000313" key="5">
    <source>
        <dbReference type="Proteomes" id="UP001141552"/>
    </source>
</evidence>
<dbReference type="GO" id="GO:0004867">
    <property type="term" value="F:serine-type endopeptidase inhibitor activity"/>
    <property type="evidence" value="ECO:0007669"/>
    <property type="project" value="UniProtKB-KW"/>
</dbReference>
<protein>
    <recommendedName>
        <fullName evidence="6">Glu S.griseus protease inhibitor</fullName>
    </recommendedName>
</protein>
<keyword evidence="2" id="KW-0646">Protease inhibitor</keyword>
<evidence type="ECO:0008006" key="6">
    <source>
        <dbReference type="Google" id="ProtNLM"/>
    </source>
</evidence>
<dbReference type="PANTHER" id="PTHR33091">
    <property type="entry name" value="PROTEIN, PUTATIVE, EXPRESSED-RELATED"/>
    <property type="match status" value="1"/>
</dbReference>
<dbReference type="PANTHER" id="PTHR33091:SF103">
    <property type="entry name" value="SERINE PROTEASE INHIBITOR, POTATO INHIBITOR I-TYPE FAMILY PROTEIN"/>
    <property type="match status" value="1"/>
</dbReference>
<dbReference type="OrthoDB" id="812695at2759"/>
<dbReference type="GO" id="GO:0009611">
    <property type="term" value="P:response to wounding"/>
    <property type="evidence" value="ECO:0007669"/>
    <property type="project" value="InterPro"/>
</dbReference>
<dbReference type="AlphaFoldDB" id="A0A9Q0GA28"/>
<gene>
    <name evidence="4" type="ORF">Tsubulata_050518</name>
</gene>